<name>A0A5C8F7Y5_9SPIR</name>
<dbReference type="EMBL" id="SAYG01000006">
    <property type="protein sequence ID" value="TXJ45241.1"/>
    <property type="molecule type" value="Genomic_DNA"/>
</dbReference>
<evidence type="ECO:0000313" key="1">
    <source>
        <dbReference type="EMBL" id="TXJ45241.1"/>
    </source>
</evidence>
<protein>
    <submittedName>
        <fullName evidence="1">Uncharacterized protein</fullName>
    </submittedName>
</protein>
<gene>
    <name evidence="1" type="ORF">EPJ70_02310</name>
</gene>
<sequence>MKGTFDNSYLYFIFYNIKNIFKDIKFEYDEEILINMLKIPYDYYRGDIKLYNNNYYLEYMGIIVDGYDDEINFDNFFNNNKELKKSVLKKLIETINKYRIMEEFGSYYTLLSIIKLYNSDKENCKSYYDDIVKLVSYFRISLSNKYIIDNENKIKIRKEYSNEFK</sequence>
<dbReference type="AlphaFoldDB" id="A0A5C8F7Y5"/>
<comment type="caution">
    <text evidence="1">The sequence shown here is derived from an EMBL/GenBank/DDBJ whole genome shotgun (WGS) entry which is preliminary data.</text>
</comment>
<proteinExistence type="predicted"/>
<organism evidence="1 2">
    <name type="scientific">Brachyspira aalborgi</name>
    <dbReference type="NCBI Taxonomy" id="29522"/>
    <lineage>
        <taxon>Bacteria</taxon>
        <taxon>Pseudomonadati</taxon>
        <taxon>Spirochaetota</taxon>
        <taxon>Spirochaetia</taxon>
        <taxon>Brachyspirales</taxon>
        <taxon>Brachyspiraceae</taxon>
        <taxon>Brachyspira</taxon>
    </lineage>
</organism>
<accession>A0A5C8F7Y5</accession>
<reference evidence="1 2" key="1">
    <citation type="journal article" date="1992" name="Lakartidningen">
        <title>[Penicillin V and not amoxicillin is the first choice preparation in acute otitis].</title>
        <authorList>
            <person name="Kamme C."/>
            <person name="Lundgren K."/>
            <person name="Prellner K."/>
        </authorList>
    </citation>
    <scope>NUCLEOTIDE SEQUENCE [LARGE SCALE GENOMIC DNA]</scope>
    <source>
        <strain evidence="1 2">PC3714II</strain>
    </source>
</reference>
<dbReference type="Proteomes" id="UP000324574">
    <property type="component" value="Unassembled WGS sequence"/>
</dbReference>
<evidence type="ECO:0000313" key="2">
    <source>
        <dbReference type="Proteomes" id="UP000324574"/>
    </source>
</evidence>